<dbReference type="RefSeq" id="WP_211870056.1">
    <property type="nucleotide sequence ID" value="NZ_JAAEDI010000018.1"/>
</dbReference>
<reference evidence="4" key="1">
    <citation type="journal article" date="2021" name="Syst. Appl. Microbiol.">
        <title>Roseomonas hellenica sp. nov., isolated from roots of wild-growing Alkanna tinctoria.</title>
        <authorList>
            <person name="Rat A."/>
            <person name="Naranjo H.D."/>
            <person name="Lebbe L."/>
            <person name="Cnockaert M."/>
            <person name="Krigas N."/>
            <person name="Grigoriadou K."/>
            <person name="Maloupa E."/>
            <person name="Willems A."/>
        </authorList>
    </citation>
    <scope>NUCLEOTIDE SEQUENCE [LARGE SCALE GENOMIC DNA]</scope>
    <source>
        <strain evidence="4">LMG 31159</strain>
    </source>
</reference>
<evidence type="ECO:0000256" key="1">
    <source>
        <dbReference type="ARBA" id="ARBA00009199"/>
    </source>
</evidence>
<name>A0ABS5EK32_9PROT</name>
<feature type="domain" description="Amidase" evidence="2">
    <location>
        <begin position="25"/>
        <end position="456"/>
    </location>
</feature>
<dbReference type="InterPro" id="IPR036928">
    <property type="entry name" value="AS_sf"/>
</dbReference>
<dbReference type="Gene3D" id="3.90.1300.10">
    <property type="entry name" value="Amidase signature (AS) domain"/>
    <property type="match status" value="1"/>
</dbReference>
<dbReference type="Proteomes" id="UP000698752">
    <property type="component" value="Unassembled WGS sequence"/>
</dbReference>
<evidence type="ECO:0000313" key="4">
    <source>
        <dbReference type="Proteomes" id="UP000698752"/>
    </source>
</evidence>
<dbReference type="InterPro" id="IPR023631">
    <property type="entry name" value="Amidase_dom"/>
</dbReference>
<gene>
    <name evidence="3" type="ORF">GXW78_17080</name>
</gene>
<dbReference type="EMBL" id="JAAEDI010000018">
    <property type="protein sequence ID" value="MBR0651388.1"/>
    <property type="molecule type" value="Genomic_DNA"/>
</dbReference>
<dbReference type="PANTHER" id="PTHR11895">
    <property type="entry name" value="TRANSAMIDASE"/>
    <property type="match status" value="1"/>
</dbReference>
<sequence length="483" mass="51220">MTELTALSATELRRRLGRGDVSAAEVLRAYRRRIERLNPDLNAFVEMCWDRAEAEAASADAGVGDLPPLFGLPVAVKESTDVEGLHTTLGSLLYKDRVAAADAPTVAAIRRAGGIIIGKTNVPELLQGGTSQNSIYGLTRNAHDGRYSSSGSSGGTGTALASDMVPLATGSDMGGSIRGPSAAHGIAGLRPSPGLISYPSIPLAFDVSSVVGPMARSAEDVMLLLAGMICSSHLDPFDWNPDPSPLLSPQMVDPKTLRVAVSPDLGCIEVTPAIRARFEEAIGAIAPHVGRVEWATPDLGDMTRAFYMLRTLAYLVSYGAVHESEAGKLTPQKNVDLRRGFAASARMIADAQRTQSLAFRSLATFLLGYDVLITPGASEPLSTVEDINRREAALAADNARFALDEYDFDRMPKANINTPITWTAHPVATIPAGRGPDGLPFGLQLIGRYRDDIRLLRIAMTLEAVLGGQPGFGRVLPALEVAA</sequence>
<evidence type="ECO:0000313" key="3">
    <source>
        <dbReference type="EMBL" id="MBR0651388.1"/>
    </source>
</evidence>
<comment type="caution">
    <text evidence="3">The sequence shown here is derived from an EMBL/GenBank/DDBJ whole genome shotgun (WGS) entry which is preliminary data.</text>
</comment>
<dbReference type="SUPFAM" id="SSF75304">
    <property type="entry name" value="Amidase signature (AS) enzymes"/>
    <property type="match status" value="1"/>
</dbReference>
<proteinExistence type="inferred from homology"/>
<evidence type="ECO:0000259" key="2">
    <source>
        <dbReference type="Pfam" id="PF01425"/>
    </source>
</evidence>
<dbReference type="PANTHER" id="PTHR11895:SF7">
    <property type="entry name" value="GLUTAMYL-TRNA(GLN) AMIDOTRANSFERASE SUBUNIT A, MITOCHONDRIAL"/>
    <property type="match status" value="1"/>
</dbReference>
<dbReference type="Pfam" id="PF01425">
    <property type="entry name" value="Amidase"/>
    <property type="match status" value="1"/>
</dbReference>
<keyword evidence="4" id="KW-1185">Reference proteome</keyword>
<accession>A0ABS5EK32</accession>
<protein>
    <submittedName>
        <fullName evidence="3">Amidase</fullName>
    </submittedName>
</protein>
<dbReference type="InterPro" id="IPR000120">
    <property type="entry name" value="Amidase"/>
</dbReference>
<comment type="similarity">
    <text evidence="1">Belongs to the amidase family.</text>
</comment>
<organism evidence="3 4">
    <name type="scientific">Neoroseomonas terrae</name>
    <dbReference type="NCBI Taxonomy" id="424799"/>
    <lineage>
        <taxon>Bacteria</taxon>
        <taxon>Pseudomonadati</taxon>
        <taxon>Pseudomonadota</taxon>
        <taxon>Alphaproteobacteria</taxon>
        <taxon>Acetobacterales</taxon>
        <taxon>Acetobacteraceae</taxon>
        <taxon>Neoroseomonas</taxon>
    </lineage>
</organism>